<name>A0AAN8KB42_PATCE</name>
<accession>A0AAN8KB42</accession>
<protein>
    <submittedName>
        <fullName evidence="1">Uncharacterized protein</fullName>
    </submittedName>
</protein>
<keyword evidence="2" id="KW-1185">Reference proteome</keyword>
<evidence type="ECO:0000313" key="2">
    <source>
        <dbReference type="Proteomes" id="UP001347796"/>
    </source>
</evidence>
<comment type="caution">
    <text evidence="1">The sequence shown here is derived from an EMBL/GenBank/DDBJ whole genome shotgun (WGS) entry which is preliminary data.</text>
</comment>
<sequence>MANRKKALQLMSQKYGEDEVHLATKTNLMYIPRDVLFDLANITDPRDVTGRRDFHVVGEGFGLTAVEIIVSTVAEMK</sequence>
<gene>
    <name evidence="1" type="ORF">SNE40_001799</name>
</gene>
<reference evidence="1 2" key="1">
    <citation type="submission" date="2024-01" db="EMBL/GenBank/DDBJ databases">
        <title>The genome of the rayed Mediterranean limpet Patella caerulea (Linnaeus, 1758).</title>
        <authorList>
            <person name="Anh-Thu Weber A."/>
            <person name="Halstead-Nussloch G."/>
        </authorList>
    </citation>
    <scope>NUCLEOTIDE SEQUENCE [LARGE SCALE GENOMIC DNA]</scope>
    <source>
        <strain evidence="1">AATW-2023a</strain>
        <tissue evidence="1">Whole specimen</tissue>
    </source>
</reference>
<proteinExistence type="predicted"/>
<dbReference type="Proteomes" id="UP001347796">
    <property type="component" value="Unassembled WGS sequence"/>
</dbReference>
<dbReference type="AlphaFoldDB" id="A0AAN8KB42"/>
<dbReference type="EMBL" id="JAZGQO010000002">
    <property type="protein sequence ID" value="KAK6189809.1"/>
    <property type="molecule type" value="Genomic_DNA"/>
</dbReference>
<organism evidence="1 2">
    <name type="scientific">Patella caerulea</name>
    <name type="common">Rayed Mediterranean limpet</name>
    <dbReference type="NCBI Taxonomy" id="87958"/>
    <lineage>
        <taxon>Eukaryota</taxon>
        <taxon>Metazoa</taxon>
        <taxon>Spiralia</taxon>
        <taxon>Lophotrochozoa</taxon>
        <taxon>Mollusca</taxon>
        <taxon>Gastropoda</taxon>
        <taxon>Patellogastropoda</taxon>
        <taxon>Patelloidea</taxon>
        <taxon>Patellidae</taxon>
        <taxon>Patella</taxon>
    </lineage>
</organism>
<evidence type="ECO:0000313" key="1">
    <source>
        <dbReference type="EMBL" id="KAK6189809.1"/>
    </source>
</evidence>